<evidence type="ECO:0000256" key="12">
    <source>
        <dbReference type="ARBA" id="ARBA00023242"/>
    </source>
</evidence>
<name>A0ABP1G0I7_9CHLO</name>
<evidence type="ECO:0000256" key="3">
    <source>
        <dbReference type="ARBA" id="ARBA00005313"/>
    </source>
</evidence>
<evidence type="ECO:0000256" key="8">
    <source>
        <dbReference type="ARBA" id="ARBA00022801"/>
    </source>
</evidence>
<keyword evidence="6" id="KW-0255">Endonuclease</keyword>
<feature type="compositionally biased region" description="Pro residues" evidence="14">
    <location>
        <begin position="74"/>
        <end position="85"/>
    </location>
</feature>
<dbReference type="Gene3D" id="3.40.50.10130">
    <property type="match status" value="1"/>
</dbReference>
<proteinExistence type="inferred from homology"/>
<dbReference type="Proteomes" id="UP001497392">
    <property type="component" value="Unassembled WGS sequence"/>
</dbReference>
<feature type="domain" description="ERCC4" evidence="15">
    <location>
        <begin position="441"/>
        <end position="559"/>
    </location>
</feature>
<evidence type="ECO:0000256" key="10">
    <source>
        <dbReference type="ARBA" id="ARBA00023172"/>
    </source>
</evidence>
<comment type="caution">
    <text evidence="16">The sequence shown here is derived from an EMBL/GenBank/DDBJ whole genome shotgun (WGS) entry which is preliminary data.</text>
</comment>
<feature type="compositionally biased region" description="Low complexity" evidence="14">
    <location>
        <begin position="264"/>
        <end position="276"/>
    </location>
</feature>
<gene>
    <name evidence="16" type="primary">g7483</name>
    <name evidence="16" type="ORF">VP750_LOCUS6408</name>
</gene>
<evidence type="ECO:0000256" key="13">
    <source>
        <dbReference type="ARBA" id="ARBA00023254"/>
    </source>
</evidence>
<comment type="subcellular location">
    <subcellularLocation>
        <location evidence="2">Nucleus</location>
    </subcellularLocation>
</comment>
<evidence type="ECO:0000313" key="17">
    <source>
        <dbReference type="Proteomes" id="UP001497392"/>
    </source>
</evidence>
<keyword evidence="17" id="KW-1185">Reference proteome</keyword>
<dbReference type="Pfam" id="PF21292">
    <property type="entry name" value="EME1-MUS81_C"/>
    <property type="match status" value="1"/>
</dbReference>
<reference evidence="16 17" key="1">
    <citation type="submission" date="2024-06" db="EMBL/GenBank/DDBJ databases">
        <authorList>
            <person name="Kraege A."/>
            <person name="Thomma B."/>
        </authorList>
    </citation>
    <scope>NUCLEOTIDE SEQUENCE [LARGE SCALE GENOMIC DNA]</scope>
</reference>
<accession>A0ABP1G0I7</accession>
<evidence type="ECO:0000256" key="4">
    <source>
        <dbReference type="ARBA" id="ARBA00022722"/>
    </source>
</evidence>
<evidence type="ECO:0000256" key="9">
    <source>
        <dbReference type="ARBA" id="ARBA00022842"/>
    </source>
</evidence>
<dbReference type="PANTHER" id="PTHR21077">
    <property type="entry name" value="EME1 PROTEIN"/>
    <property type="match status" value="1"/>
</dbReference>
<keyword evidence="10" id="KW-0233">DNA recombination</keyword>
<feature type="region of interest" description="Disordered" evidence="14">
    <location>
        <begin position="1"/>
        <end position="144"/>
    </location>
</feature>
<dbReference type="Gene3D" id="1.10.150.670">
    <property type="entry name" value="Crossover junction endonuclease EME1, DNA-binding domain"/>
    <property type="match status" value="1"/>
</dbReference>
<dbReference type="Pfam" id="PF02732">
    <property type="entry name" value="ERCC4"/>
    <property type="match status" value="1"/>
</dbReference>
<evidence type="ECO:0000256" key="2">
    <source>
        <dbReference type="ARBA" id="ARBA00004123"/>
    </source>
</evidence>
<dbReference type="EMBL" id="CAXHTA020000011">
    <property type="protein sequence ID" value="CAL5224749.1"/>
    <property type="molecule type" value="Genomic_DNA"/>
</dbReference>
<comment type="cofactor">
    <cofactor evidence="1">
        <name>Mg(2+)</name>
        <dbReference type="ChEBI" id="CHEBI:18420"/>
    </cofactor>
</comment>
<keyword evidence="5" id="KW-0479">Metal-binding</keyword>
<evidence type="ECO:0000256" key="6">
    <source>
        <dbReference type="ARBA" id="ARBA00022759"/>
    </source>
</evidence>
<comment type="similarity">
    <text evidence="3">Belongs to the EME1/MMS4 family.</text>
</comment>
<evidence type="ECO:0000256" key="5">
    <source>
        <dbReference type="ARBA" id="ARBA00022723"/>
    </source>
</evidence>
<sequence length="691" mass="73873">MVSTDDDVLDLTSPEKQQGSVSPPPEQDPSAEAADSHGTTQGRSRRKRARPSYLEAYDDGQRFDASQPTASQLLPPPESPQPSLPPQQHHQHPASPQQGRSNSDTAEEPEALDPIVQQSPQEVVAGDSAHGDAAQAGFSLSPRAGLRALRGRSSDRAILLSDIKQAEPGRASSGQAVPRAASTAQDAKDSAGPAPDADVEVFADSPALPSGQPGSPASSSDLQLESFPGAAIPHAAPLEAIESGRAQPPGSDAGLGSKAVQREASSQQAAAGQGQSPVASEAMPADSDSEGEPEEPLWEPEPEPEPAPVAPARGRAKAKTAEEKAAAAAAKEREKQQRKEARERARQEKAAQKEQEKQRRAQERLDRQRDNGKTAQQDILPVLCPTAMNHATTLRIMERLRADEFTYEVNAGGALPLGRHGHCSMVWRRRVYRTAQQAEVTAAASSGPEEAQYEEVPYVLVYATGERFVQLLERQPLEAFLGQVAAAHPGCTLSLCLEGLQSYLRRRQNAEYRALGPGGGGFNAAAFDEVLARLVLDHPGVRHRCVADAAEAADYVSQLTKALAAQPFKVQDSYLHQFGGSGKNSKGVKETLARHPLRSRALEPWFHALSFVVDISPAQAHAIVTQHPSLGQLMAIYADPSRNQREKENLVADLKAPGNSQRVGPRASQKLHALFTASDPLMQLGDLGFKG</sequence>
<dbReference type="InterPro" id="IPR033310">
    <property type="entry name" value="Mms4/EME1/EME2"/>
</dbReference>
<dbReference type="InterPro" id="IPR006166">
    <property type="entry name" value="ERCC4_domain"/>
</dbReference>
<protein>
    <submittedName>
        <fullName evidence="16">G7483 protein</fullName>
    </submittedName>
</protein>
<feature type="compositionally biased region" description="Low complexity" evidence="14">
    <location>
        <begin position="205"/>
        <end position="220"/>
    </location>
</feature>
<keyword evidence="13" id="KW-0469">Meiosis</keyword>
<evidence type="ECO:0000313" key="16">
    <source>
        <dbReference type="EMBL" id="CAL5224749.1"/>
    </source>
</evidence>
<dbReference type="InterPro" id="IPR042530">
    <property type="entry name" value="EME1/EME2_C"/>
</dbReference>
<keyword evidence="7" id="KW-0227">DNA damage</keyword>
<evidence type="ECO:0000259" key="15">
    <source>
        <dbReference type="Pfam" id="PF02732"/>
    </source>
</evidence>
<keyword evidence="8" id="KW-0378">Hydrolase</keyword>
<evidence type="ECO:0000256" key="14">
    <source>
        <dbReference type="SAM" id="MobiDB-lite"/>
    </source>
</evidence>
<dbReference type="PANTHER" id="PTHR21077:SF5">
    <property type="entry name" value="CROSSOVER JUNCTION ENDONUCLEASE MMS4"/>
    <property type="match status" value="1"/>
</dbReference>
<feature type="compositionally biased region" description="Basic and acidic residues" evidence="14">
    <location>
        <begin position="319"/>
        <end position="372"/>
    </location>
</feature>
<keyword evidence="12" id="KW-0539">Nucleus</keyword>
<keyword evidence="11" id="KW-0234">DNA repair</keyword>
<feature type="compositionally biased region" description="Acidic residues" evidence="14">
    <location>
        <begin position="287"/>
        <end position="304"/>
    </location>
</feature>
<keyword evidence="9" id="KW-0460">Magnesium</keyword>
<evidence type="ECO:0000256" key="1">
    <source>
        <dbReference type="ARBA" id="ARBA00001946"/>
    </source>
</evidence>
<evidence type="ECO:0000256" key="7">
    <source>
        <dbReference type="ARBA" id="ARBA00022763"/>
    </source>
</evidence>
<feature type="region of interest" description="Disordered" evidence="14">
    <location>
        <begin position="160"/>
        <end position="378"/>
    </location>
</feature>
<keyword evidence="4" id="KW-0540">Nuclease</keyword>
<organism evidence="16 17">
    <name type="scientific">Coccomyxa viridis</name>
    <dbReference type="NCBI Taxonomy" id="1274662"/>
    <lineage>
        <taxon>Eukaryota</taxon>
        <taxon>Viridiplantae</taxon>
        <taxon>Chlorophyta</taxon>
        <taxon>core chlorophytes</taxon>
        <taxon>Trebouxiophyceae</taxon>
        <taxon>Trebouxiophyceae incertae sedis</taxon>
        <taxon>Coccomyxaceae</taxon>
        <taxon>Coccomyxa</taxon>
    </lineage>
</organism>
<evidence type="ECO:0000256" key="11">
    <source>
        <dbReference type="ARBA" id="ARBA00023204"/>
    </source>
</evidence>